<comment type="caution">
    <text evidence="2">The sequence shown here is derived from an EMBL/GenBank/DDBJ whole genome shotgun (WGS) entry which is preliminary data.</text>
</comment>
<protein>
    <submittedName>
        <fullName evidence="2">Uncharacterized protein</fullName>
    </submittedName>
</protein>
<evidence type="ECO:0000313" key="3">
    <source>
        <dbReference type="Proteomes" id="UP001437256"/>
    </source>
</evidence>
<name>A0ABR3A150_9AGAR</name>
<proteinExistence type="predicted"/>
<gene>
    <name evidence="2" type="ORF">AAF712_005316</name>
</gene>
<feature type="compositionally biased region" description="Basic residues" evidence="1">
    <location>
        <begin position="58"/>
        <end position="67"/>
    </location>
</feature>
<keyword evidence="3" id="KW-1185">Reference proteome</keyword>
<sequence length="127" mass="14575">MHGWLAKMRGTLLGDEQLRTRGIKEMKAARSYQKQKKTLEARRPKPRSTGIFSFLRSSPKKKPRRSNTQRSTQRPPIRQHSSRSSRRAAGPAPQLNHRPSTTRRNTVKRGASTRTNNGPPRRPSARR</sequence>
<feature type="region of interest" description="Disordered" evidence="1">
    <location>
        <begin position="25"/>
        <end position="127"/>
    </location>
</feature>
<reference evidence="2 3" key="1">
    <citation type="submission" date="2024-05" db="EMBL/GenBank/DDBJ databases">
        <title>A draft genome resource for the thread blight pathogen Marasmius tenuissimus strain MS-2.</title>
        <authorList>
            <person name="Yulfo-Soto G.E."/>
            <person name="Baruah I.K."/>
            <person name="Amoako-Attah I."/>
            <person name="Bukari Y."/>
            <person name="Meinhardt L.W."/>
            <person name="Bailey B.A."/>
            <person name="Cohen S.P."/>
        </authorList>
    </citation>
    <scope>NUCLEOTIDE SEQUENCE [LARGE SCALE GENOMIC DNA]</scope>
    <source>
        <strain evidence="2 3">MS-2</strain>
    </source>
</reference>
<dbReference type="Proteomes" id="UP001437256">
    <property type="component" value="Unassembled WGS sequence"/>
</dbReference>
<evidence type="ECO:0000256" key="1">
    <source>
        <dbReference type="SAM" id="MobiDB-lite"/>
    </source>
</evidence>
<organism evidence="2 3">
    <name type="scientific">Marasmius tenuissimus</name>
    <dbReference type="NCBI Taxonomy" id="585030"/>
    <lineage>
        <taxon>Eukaryota</taxon>
        <taxon>Fungi</taxon>
        <taxon>Dikarya</taxon>
        <taxon>Basidiomycota</taxon>
        <taxon>Agaricomycotina</taxon>
        <taxon>Agaricomycetes</taxon>
        <taxon>Agaricomycetidae</taxon>
        <taxon>Agaricales</taxon>
        <taxon>Marasmiineae</taxon>
        <taxon>Marasmiaceae</taxon>
        <taxon>Marasmius</taxon>
    </lineage>
</organism>
<evidence type="ECO:0000313" key="2">
    <source>
        <dbReference type="EMBL" id="KAL0067601.1"/>
    </source>
</evidence>
<accession>A0ABR3A150</accession>
<dbReference type="EMBL" id="JBBXMP010000024">
    <property type="protein sequence ID" value="KAL0067601.1"/>
    <property type="molecule type" value="Genomic_DNA"/>
</dbReference>